<dbReference type="Proteomes" id="UP000000440">
    <property type="component" value="Chromosome"/>
</dbReference>
<dbReference type="RefSeq" id="WP_011057110.1">
    <property type="nucleotide sequence ID" value="NC_004113.1"/>
</dbReference>
<dbReference type="eggNOG" id="COG4671">
    <property type="taxonomic scope" value="Bacteria"/>
</dbReference>
<name>Q8DJF5_THEVB</name>
<dbReference type="STRING" id="197221.gene:10747866"/>
<accession>Q8DJF5</accession>
<proteinExistence type="predicted"/>
<dbReference type="PANTHER" id="PTHR38134">
    <property type="entry name" value="SLR1395 PROTEIN"/>
    <property type="match status" value="1"/>
</dbReference>
<dbReference type="PANTHER" id="PTHR38134:SF2">
    <property type="entry name" value="GALACTOKINASE"/>
    <property type="match status" value="1"/>
</dbReference>
<gene>
    <name evidence="1" type="ordered locus">tlr1270</name>
</gene>
<dbReference type="InterPro" id="IPR053205">
    <property type="entry name" value="GHMP_kinase_L-arabinokinase"/>
</dbReference>
<organism evidence="1 2">
    <name type="scientific">Thermosynechococcus vestitus (strain NIES-2133 / IAM M-273 / BP-1)</name>
    <dbReference type="NCBI Taxonomy" id="197221"/>
    <lineage>
        <taxon>Bacteria</taxon>
        <taxon>Bacillati</taxon>
        <taxon>Cyanobacteriota</taxon>
        <taxon>Cyanophyceae</taxon>
        <taxon>Acaryochloridales</taxon>
        <taxon>Thermosynechococcaceae</taxon>
        <taxon>Thermosynechococcus</taxon>
    </lineage>
</organism>
<dbReference type="EnsemblBacteria" id="BAC08822">
    <property type="protein sequence ID" value="BAC08822"/>
    <property type="gene ID" value="BAC08822"/>
</dbReference>
<dbReference type="PATRIC" id="fig|197221.4.peg.1337"/>
<dbReference type="AlphaFoldDB" id="Q8DJF5"/>
<dbReference type="SUPFAM" id="SSF53756">
    <property type="entry name" value="UDP-Glycosyltransferase/glycogen phosphorylase"/>
    <property type="match status" value="1"/>
</dbReference>
<reference evidence="1 2" key="1">
    <citation type="journal article" date="2002" name="DNA Res.">
        <title>Complete genome structure of the thermophilic cyanobacterium Thermosynechococcus elongatus BP-1.</title>
        <authorList>
            <person name="Nakamura Y."/>
            <person name="Kaneko T."/>
            <person name="Sato S."/>
            <person name="Ikeuchi M."/>
            <person name="Katoh H."/>
            <person name="Sasamoto S."/>
            <person name="Watanabe A."/>
            <person name="Iriguchi M."/>
            <person name="Kawashima K."/>
            <person name="Kimura T."/>
            <person name="Kishida Y."/>
            <person name="Kiyokawa C."/>
            <person name="Kohara M."/>
            <person name="Matsumoto M."/>
            <person name="Matsuno A."/>
            <person name="Nakazaki N."/>
            <person name="Shimpo S."/>
            <person name="Sugimoto M."/>
            <person name="Takeuchi C."/>
            <person name="Yamada M."/>
            <person name="Tabata S."/>
        </authorList>
    </citation>
    <scope>NUCLEOTIDE SEQUENCE [LARGE SCALE GENOMIC DNA]</scope>
    <source>
        <strain evidence="2">IAM M-273 / NIES-2133 / BP-1</strain>
    </source>
</reference>
<protein>
    <submittedName>
        <fullName evidence="1">Tlr1270 protein</fullName>
    </submittedName>
</protein>
<keyword evidence="2" id="KW-1185">Reference proteome</keyword>
<evidence type="ECO:0000313" key="1">
    <source>
        <dbReference type="EMBL" id="BAC08822.1"/>
    </source>
</evidence>
<evidence type="ECO:0000313" key="2">
    <source>
        <dbReference type="Proteomes" id="UP000000440"/>
    </source>
</evidence>
<dbReference type="EMBL" id="BA000039">
    <property type="protein sequence ID" value="BAC08822.1"/>
    <property type="molecule type" value="Genomic_DNA"/>
</dbReference>
<dbReference type="KEGG" id="tel:tlr1270"/>
<sequence>MARPTLYVAITNHGFGHVARTTALLNAIRRQVPDLLPLIVTAAPYWLLQTNLEGEFIHRPRALDLGVVQADSLHMDLAATRGKLLELQAAAAEIIRAEAEFIQQNRAALVLADIPPLAVAIAHAAGVPCWMASNFGWDFIYRSFGDDFVEIADWVSDLYSGCDRLFQLPFAEPLNAFPHKEAVGLTGAKPRFEPEELRQRLGLSTPRERTVLLTFGGLSLQAIPYKALRDFPDWQFLTFDGAAPEDMPNLLKLCGRQLRPVDVMPLCGRVVSKPGYGTYAEACRLGVPVATIRRDDFAEGPLLVAGLRAHHYHQVLSYEEFFGGYWQFLRMEPQPPQDPTPLDLNGNSTIATAVAYYLNNCSSQ</sequence>